<keyword evidence="2" id="KW-1133">Transmembrane helix</keyword>
<keyword evidence="4" id="KW-1185">Reference proteome</keyword>
<evidence type="ECO:0000313" key="4">
    <source>
        <dbReference type="Proteomes" id="UP000053259"/>
    </source>
</evidence>
<dbReference type="EMBL" id="KN847535">
    <property type="protein sequence ID" value="KIW06226.1"/>
    <property type="molecule type" value="Genomic_DNA"/>
</dbReference>
<keyword evidence="2" id="KW-0472">Membrane</keyword>
<feature type="region of interest" description="Disordered" evidence="1">
    <location>
        <begin position="260"/>
        <end position="314"/>
    </location>
</feature>
<sequence length="411" mass="44745">MSSEIDNGSVPRFFVNNATWNCHYNNASIYTDFVNIRPGVCAYIPEVYDSVWLCQATDPSCWTWSHACSGQDGRAGEDQVDCSANGVSWCCLRNWETCSGRENQTNVCWATTFTNPLFAVDPASPNATVNAAEVLEDQGITPVPVPTSLFSLSKPSTVSSSVLSTLFSPASTGQPTNTTSTPPATCLTTSEVSKMVNNAHANASIAGQIIGSLVATGLIMNAILWCQRKRCKQRLKAKVQETTGKANMIIHGNSCTPSPSFGFKRSSSKLSFQDQSNSHSRSISRSSHQHHFHESEPSTANQSVSHLSNTNPENETSIASAAIERRTLLPSSPTSPHRVHKKQLSSHEISLPFHASGSSSTLRNIAEAYDEAPEDPSDLDRYVTFEAARKAAERIRLARQQQQQRLAECGF</sequence>
<dbReference type="HOGENOM" id="CLU_669400_0_0_1"/>
<feature type="compositionally biased region" description="Polar residues" evidence="1">
    <location>
        <begin position="297"/>
        <end position="314"/>
    </location>
</feature>
<dbReference type="STRING" id="253628.A0A0D1XTX2"/>
<dbReference type="VEuPathDB" id="FungiDB:PV09_02702"/>
<dbReference type="OrthoDB" id="3945612at2759"/>
<dbReference type="Proteomes" id="UP000053259">
    <property type="component" value="Unassembled WGS sequence"/>
</dbReference>
<dbReference type="AlphaFoldDB" id="A0A0D1XTX2"/>
<name>A0A0D1XTX2_9PEZI</name>
<dbReference type="GeneID" id="27310675"/>
<feature type="transmembrane region" description="Helical" evidence="2">
    <location>
        <begin position="205"/>
        <end position="226"/>
    </location>
</feature>
<evidence type="ECO:0000256" key="1">
    <source>
        <dbReference type="SAM" id="MobiDB-lite"/>
    </source>
</evidence>
<reference evidence="3 4" key="1">
    <citation type="submission" date="2015-01" db="EMBL/GenBank/DDBJ databases">
        <title>The Genome Sequence of Ochroconis gallopava CBS43764.</title>
        <authorList>
            <consortium name="The Broad Institute Genomics Platform"/>
            <person name="Cuomo C."/>
            <person name="de Hoog S."/>
            <person name="Gorbushina A."/>
            <person name="Stielow B."/>
            <person name="Teixiera M."/>
            <person name="Abouelleil A."/>
            <person name="Chapman S.B."/>
            <person name="Priest M."/>
            <person name="Young S.K."/>
            <person name="Wortman J."/>
            <person name="Nusbaum C."/>
            <person name="Birren B."/>
        </authorList>
    </citation>
    <scope>NUCLEOTIDE SEQUENCE [LARGE SCALE GENOMIC DNA]</scope>
    <source>
        <strain evidence="3 4">CBS 43764</strain>
    </source>
</reference>
<evidence type="ECO:0000313" key="3">
    <source>
        <dbReference type="EMBL" id="KIW06226.1"/>
    </source>
</evidence>
<accession>A0A0D1XTX2</accession>
<keyword evidence="2" id="KW-0812">Transmembrane</keyword>
<proteinExistence type="predicted"/>
<dbReference type="InParanoid" id="A0A0D1XTX2"/>
<gene>
    <name evidence="3" type="ORF">PV09_02702</name>
</gene>
<feature type="compositionally biased region" description="Low complexity" evidence="1">
    <location>
        <begin position="275"/>
        <end position="286"/>
    </location>
</feature>
<organism evidence="3 4">
    <name type="scientific">Verruconis gallopava</name>
    <dbReference type="NCBI Taxonomy" id="253628"/>
    <lineage>
        <taxon>Eukaryota</taxon>
        <taxon>Fungi</taxon>
        <taxon>Dikarya</taxon>
        <taxon>Ascomycota</taxon>
        <taxon>Pezizomycotina</taxon>
        <taxon>Dothideomycetes</taxon>
        <taxon>Pleosporomycetidae</taxon>
        <taxon>Venturiales</taxon>
        <taxon>Sympoventuriaceae</taxon>
        <taxon>Verruconis</taxon>
    </lineage>
</organism>
<dbReference type="RefSeq" id="XP_016216095.1">
    <property type="nucleotide sequence ID" value="XM_016355789.1"/>
</dbReference>
<protein>
    <submittedName>
        <fullName evidence="3">Uncharacterized protein</fullName>
    </submittedName>
</protein>
<evidence type="ECO:0000256" key="2">
    <source>
        <dbReference type="SAM" id="Phobius"/>
    </source>
</evidence>